<feature type="domain" description="TNase-like" evidence="7">
    <location>
        <begin position="523"/>
        <end position="656"/>
    </location>
</feature>
<dbReference type="GO" id="GO:0003723">
    <property type="term" value="F:RNA binding"/>
    <property type="evidence" value="ECO:0007669"/>
    <property type="project" value="UniProtKB-UniRule"/>
</dbReference>
<evidence type="ECO:0000256" key="1">
    <source>
        <dbReference type="ARBA" id="ARBA00004496"/>
    </source>
</evidence>
<feature type="region of interest" description="Disordered" evidence="5">
    <location>
        <begin position="310"/>
        <end position="329"/>
    </location>
</feature>
<evidence type="ECO:0000256" key="5">
    <source>
        <dbReference type="SAM" id="MobiDB-lite"/>
    </source>
</evidence>
<dbReference type="Gene3D" id="2.30.30.140">
    <property type="match status" value="1"/>
</dbReference>
<evidence type="ECO:0000259" key="6">
    <source>
        <dbReference type="PROSITE" id="PS50304"/>
    </source>
</evidence>
<dbReference type="PANTHER" id="PTHR12302:SF2">
    <property type="entry name" value="STAPHYLOCOCCAL NUCLEASE DOMAIN-CONTAINING PROTEIN 1"/>
    <property type="match status" value="1"/>
</dbReference>
<feature type="domain" description="Tudor" evidence="6">
    <location>
        <begin position="734"/>
        <end position="794"/>
    </location>
</feature>
<dbReference type="PANTHER" id="PTHR12302">
    <property type="entry name" value="EBNA2 BINDING PROTEIN P100"/>
    <property type="match status" value="1"/>
</dbReference>
<accession>A0A7G2CA76</accession>
<dbReference type="PROSITE" id="PS50830">
    <property type="entry name" value="TNASE_3"/>
    <property type="match status" value="3"/>
</dbReference>
<dbReference type="Pfam" id="PF00565">
    <property type="entry name" value="SNase"/>
    <property type="match status" value="5"/>
</dbReference>
<evidence type="ECO:0000256" key="2">
    <source>
        <dbReference type="ARBA" id="ARBA00022490"/>
    </source>
</evidence>
<dbReference type="GO" id="GO:0004519">
    <property type="term" value="F:endonuclease activity"/>
    <property type="evidence" value="ECO:0007669"/>
    <property type="project" value="UniProtKB-KW"/>
</dbReference>
<dbReference type="VEuPathDB" id="TriTrypDB:ADEAN_000380700"/>
<name>A0A7G2CA76_9TRYP</name>
<dbReference type="Pfam" id="PF00567">
    <property type="entry name" value="TUDOR"/>
    <property type="match status" value="1"/>
</dbReference>
<dbReference type="GO" id="GO:0006402">
    <property type="term" value="P:mRNA catabolic process"/>
    <property type="evidence" value="ECO:0007669"/>
    <property type="project" value="UniProtKB-UniRule"/>
</dbReference>
<dbReference type="PROSITE" id="PS50304">
    <property type="entry name" value="TUDOR"/>
    <property type="match status" value="1"/>
</dbReference>
<keyword evidence="9" id="KW-1185">Reference proteome</keyword>
<gene>
    <name evidence="8" type="ORF">ADEAN_000380700</name>
</gene>
<evidence type="ECO:0000256" key="4">
    <source>
        <dbReference type="PIRNR" id="PIRNR017179"/>
    </source>
</evidence>
<evidence type="ECO:0000259" key="7">
    <source>
        <dbReference type="PROSITE" id="PS50830"/>
    </source>
</evidence>
<dbReference type="PIRSF" id="PIRSF017179">
    <property type="entry name" value="RISC-Tudor-SN"/>
    <property type="match status" value="1"/>
</dbReference>
<dbReference type="GO" id="GO:0005829">
    <property type="term" value="C:cytosol"/>
    <property type="evidence" value="ECO:0007669"/>
    <property type="project" value="UniProtKB-UniRule"/>
</dbReference>
<dbReference type="GO" id="GO:0031332">
    <property type="term" value="C:RNAi effector complex"/>
    <property type="evidence" value="ECO:0007669"/>
    <property type="project" value="InterPro"/>
</dbReference>
<dbReference type="FunFam" id="2.30.30.140:FF:000018">
    <property type="entry name" value="Serine/threonine-protein kinase 31"/>
    <property type="match status" value="1"/>
</dbReference>
<protein>
    <submittedName>
        <fullName evidence="8">Staphylococcal nuclease homologue/Tudor domain containing protein, putative</fullName>
    </submittedName>
</protein>
<proteinExistence type="predicted"/>
<dbReference type="SUPFAM" id="SSF63748">
    <property type="entry name" value="Tudor/PWWP/MBT"/>
    <property type="match status" value="1"/>
</dbReference>
<dbReference type="InterPro" id="IPR002999">
    <property type="entry name" value="Tudor"/>
</dbReference>
<dbReference type="Gene3D" id="2.40.50.90">
    <property type="match status" value="5"/>
</dbReference>
<keyword evidence="3" id="KW-0677">Repeat</keyword>
<dbReference type="SMART" id="SM00333">
    <property type="entry name" value="TUDOR"/>
    <property type="match status" value="1"/>
</dbReference>
<evidence type="ECO:0000313" key="8">
    <source>
        <dbReference type="EMBL" id="CAD2216345.1"/>
    </source>
</evidence>
<organism evidence="8 9">
    <name type="scientific">Angomonas deanei</name>
    <dbReference type="NCBI Taxonomy" id="59799"/>
    <lineage>
        <taxon>Eukaryota</taxon>
        <taxon>Discoba</taxon>
        <taxon>Euglenozoa</taxon>
        <taxon>Kinetoplastea</taxon>
        <taxon>Metakinetoplastina</taxon>
        <taxon>Trypanosomatida</taxon>
        <taxon>Trypanosomatidae</taxon>
        <taxon>Strigomonadinae</taxon>
        <taxon>Angomonas</taxon>
    </lineage>
</organism>
<dbReference type="InterPro" id="IPR035437">
    <property type="entry name" value="SNase_OB-fold_sf"/>
</dbReference>
<sequence length="914" mass="99806">MSHIVFSVESGDRLVLMKPVSSPYEKAKLTPIVLSFIQAPRIARRAAGGEFSEEDPCAYEAAELIRSRFIGKPVRFIEDYYNENLQRSGGRISLQSGEDASQLLLQEGLALIPPKIPQGMDKPLFDTYTSCMNQARKAKKGLFAADAAGKVRSLKNLAPDEQEAVLTPFVGKELLCRVEKVLSTTGLVLSSSELGDVQVPVRFTGILDKDLDGVELLELGKVYVERFILNRNVQVRVDGFDKFNNTMISVVSKKGTFQEELLSKGFVKLHNATLALSDRVEQLQKAELQAKENHVGTWKNFVAKDDAPQKVVSGDAAPQDGLPTTLPDGTAGPRFTGPLLFEGKLVQVVQGDILVVQESNTNTLYRLSLAGVRCSRNISRSPEGSAPETRVTYDDYAWESKEFVRSHYIGKKVTVQVEYARCIPKTMEVRPAAVITDVDSGDNINAALIESGFAHFFLAKSDVCSCVTELKTAEENAKEAQKGIYGEKHNIPVKVVELNRLGESKAKYYLNFLQKGMQGGRPPVLSGVVDVVLGPSSLRVFIPKERFQISVKLAGITTPQSPFGAAPHEVSPLAEEAKLFTINLLQQRDVNVQVFFSDRGGNFICGVSLPDGTNASVALAEAGYASVSNADKLPFCHELCDAEEKAREAKLNIFDETRGEVPISAAKAAASADPFGLSKVTDDSSKLLPYVITEVGEDGISVYLQDCTPETEEASGKMQALVNKASTVGPLCANPKKGELVVALYAADNLWCRGKVLKVNKASETVDVKFIDFGNADSVSLSNVHSIPSDADFNIVRDAAPYARLAHLAFLKQYKENESATQSCIEAIYDFSTDVLAKAVYKDASGSTYFTVTTNENVASLNETLLQRGLAMLDQRAQTVDPKEYKRHEAAKDIARKGHKGIWQFGDIEEDDDL</sequence>
<evidence type="ECO:0000256" key="3">
    <source>
        <dbReference type="ARBA" id="ARBA00022737"/>
    </source>
</evidence>
<dbReference type="SUPFAM" id="SSF50199">
    <property type="entry name" value="Staphylococcal nuclease"/>
    <property type="match status" value="5"/>
</dbReference>
<dbReference type="AlphaFoldDB" id="A0A7G2CA76"/>
<dbReference type="SMART" id="SM00318">
    <property type="entry name" value="SNc"/>
    <property type="match status" value="4"/>
</dbReference>
<dbReference type="InterPro" id="IPR016685">
    <property type="entry name" value="Silence_cplx_Nase-comp_TudorSN"/>
</dbReference>
<dbReference type="InterPro" id="IPR016071">
    <property type="entry name" value="Staphylococal_nuclease_OB-fold"/>
</dbReference>
<dbReference type="GO" id="GO:0016787">
    <property type="term" value="F:hydrolase activity"/>
    <property type="evidence" value="ECO:0007669"/>
    <property type="project" value="UniProtKB-KW"/>
</dbReference>
<keyword evidence="2 4" id="KW-0963">Cytoplasm</keyword>
<reference evidence="8 9" key="1">
    <citation type="submission" date="2020-08" db="EMBL/GenBank/DDBJ databases">
        <authorList>
            <person name="Newling K."/>
            <person name="Davey J."/>
            <person name="Forrester S."/>
        </authorList>
    </citation>
    <scope>NUCLEOTIDE SEQUENCE [LARGE SCALE GENOMIC DNA]</scope>
    <source>
        <strain evidence="9">Crithidia deanei Carvalho (ATCC PRA-265)</strain>
    </source>
</reference>
<dbReference type="EMBL" id="LR877150">
    <property type="protein sequence ID" value="CAD2216345.1"/>
    <property type="molecule type" value="Genomic_DNA"/>
</dbReference>
<dbReference type="Proteomes" id="UP000515908">
    <property type="component" value="Chromosome 06"/>
</dbReference>
<feature type="domain" description="TNase-like" evidence="7">
    <location>
        <begin position="339"/>
        <end position="487"/>
    </location>
</feature>
<feature type="domain" description="TNase-like" evidence="7">
    <location>
        <begin position="1"/>
        <end position="145"/>
    </location>
</feature>
<evidence type="ECO:0000313" key="9">
    <source>
        <dbReference type="Proteomes" id="UP000515908"/>
    </source>
</evidence>
<dbReference type="GO" id="GO:0031047">
    <property type="term" value="P:regulatory ncRNA-mediated gene silencing"/>
    <property type="evidence" value="ECO:0007669"/>
    <property type="project" value="UniProtKB-UniRule"/>
</dbReference>
<comment type="subcellular location">
    <subcellularLocation>
        <location evidence="1 4">Cytoplasm</location>
    </subcellularLocation>
</comment>